<comment type="caution">
    <text evidence="2">The sequence shown here is derived from an EMBL/GenBank/DDBJ whole genome shotgun (WGS) entry which is preliminary data.</text>
</comment>
<feature type="domain" description="Carbamoyl-phosphate synthase small subunit N-terminal" evidence="1">
    <location>
        <begin position="56"/>
        <end position="151"/>
    </location>
</feature>
<evidence type="ECO:0000259" key="1">
    <source>
        <dbReference type="SMART" id="SM01097"/>
    </source>
</evidence>
<dbReference type="EMBL" id="QGKX02001347">
    <property type="protein sequence ID" value="KAF3525008.1"/>
    <property type="molecule type" value="Genomic_DNA"/>
</dbReference>
<dbReference type="SMART" id="SM01097">
    <property type="entry name" value="CPSase_sm_chain"/>
    <property type="match status" value="1"/>
</dbReference>
<dbReference type="InterPro" id="IPR002474">
    <property type="entry name" value="CarbamoylP_synth_ssu_N"/>
</dbReference>
<reference evidence="2" key="1">
    <citation type="submission" date="2019-12" db="EMBL/GenBank/DDBJ databases">
        <title>Genome sequencing and annotation of Brassica cretica.</title>
        <authorList>
            <person name="Studholme D.J."/>
            <person name="Sarris P."/>
        </authorList>
    </citation>
    <scope>NUCLEOTIDE SEQUENCE</scope>
    <source>
        <strain evidence="2">PFS-109/04</strain>
        <tissue evidence="2">Leaf</tissue>
    </source>
</reference>
<evidence type="ECO:0000313" key="3">
    <source>
        <dbReference type="Proteomes" id="UP000712600"/>
    </source>
</evidence>
<dbReference type="Pfam" id="PF00988">
    <property type="entry name" value="CPSase_sm_chain"/>
    <property type="match status" value="1"/>
</dbReference>
<dbReference type="AlphaFoldDB" id="A0A8S9PUL4"/>
<dbReference type="Gene3D" id="3.50.30.20">
    <property type="entry name" value="Carbamoyl-phosphate synthase small subunit, N-terminal domain"/>
    <property type="match status" value="1"/>
</dbReference>
<accession>A0A8S9PUL4</accession>
<protein>
    <recommendedName>
        <fullName evidence="1">Carbamoyl-phosphate synthase small subunit N-terminal domain-containing protein</fullName>
    </recommendedName>
</protein>
<organism evidence="2 3">
    <name type="scientific">Brassica cretica</name>
    <name type="common">Mustard</name>
    <dbReference type="NCBI Taxonomy" id="69181"/>
    <lineage>
        <taxon>Eukaryota</taxon>
        <taxon>Viridiplantae</taxon>
        <taxon>Streptophyta</taxon>
        <taxon>Embryophyta</taxon>
        <taxon>Tracheophyta</taxon>
        <taxon>Spermatophyta</taxon>
        <taxon>Magnoliopsida</taxon>
        <taxon>eudicotyledons</taxon>
        <taxon>Gunneridae</taxon>
        <taxon>Pentapetalae</taxon>
        <taxon>rosids</taxon>
        <taxon>malvids</taxon>
        <taxon>Brassicales</taxon>
        <taxon>Brassicaceae</taxon>
        <taxon>Brassiceae</taxon>
        <taxon>Brassica</taxon>
    </lineage>
</organism>
<evidence type="ECO:0000313" key="2">
    <source>
        <dbReference type="EMBL" id="KAF3525008.1"/>
    </source>
</evidence>
<dbReference type="InterPro" id="IPR036480">
    <property type="entry name" value="CarbP_synth_ssu_N_sf"/>
</dbReference>
<sequence length="189" mass="20383">MAATTMTTTLGFVLPTGLSPRRGGLRVSVIRCSASPLTSSTGSTASGIVEKPWSSYDARLVLEDGSIWPAKSFGAPGTRVAELVFNTSLTGYQEILTDPSYAGQFVLMTNPQIGNTGVNLDDEESKQCFLAGLVRELENHPDFNAGKGSVLTTQRTIEMEPPRLQCLNHHILSFILFLSSQLDYTALTP</sequence>
<gene>
    <name evidence="2" type="ORF">F2Q69_00051200</name>
</gene>
<dbReference type="SUPFAM" id="SSF52021">
    <property type="entry name" value="Carbamoyl phosphate synthetase, small subunit N-terminal domain"/>
    <property type="match status" value="1"/>
</dbReference>
<dbReference type="Proteomes" id="UP000712600">
    <property type="component" value="Unassembled WGS sequence"/>
</dbReference>
<name>A0A8S9PUL4_BRACR</name>
<proteinExistence type="predicted"/>